<name>A0ABY6QDN8_9PSED</name>
<dbReference type="RefSeq" id="WP_253510595.1">
    <property type="nucleotide sequence ID" value="NZ_CP112866.1"/>
</dbReference>
<dbReference type="Proteomes" id="UP001164116">
    <property type="component" value="Chromosome"/>
</dbReference>
<dbReference type="Pfam" id="PF06551">
    <property type="entry name" value="DUF1120"/>
    <property type="match status" value="1"/>
</dbReference>
<reference evidence="2" key="1">
    <citation type="submission" date="2022-11" db="EMBL/GenBank/DDBJ databases">
        <title>Taxonomic description of a new Pseudomonas species.</title>
        <authorList>
            <person name="Tambong J.T."/>
        </authorList>
    </citation>
    <scope>NUCLEOTIDE SEQUENCE</scope>
    <source>
        <strain evidence="2">S1Bt42</strain>
    </source>
</reference>
<protein>
    <submittedName>
        <fullName evidence="2">DUF1120 domain-containing protein</fullName>
    </submittedName>
</protein>
<evidence type="ECO:0000313" key="2">
    <source>
        <dbReference type="EMBL" id="UZW17511.1"/>
    </source>
</evidence>
<feature type="chain" id="PRO_5046801026" evidence="1">
    <location>
        <begin position="23"/>
        <end position="207"/>
    </location>
</feature>
<organism evidence="2 3">
    <name type="scientific">Pseudomonas quebecensis</name>
    <dbReference type="NCBI Taxonomy" id="2995174"/>
    <lineage>
        <taxon>Bacteria</taxon>
        <taxon>Pseudomonadati</taxon>
        <taxon>Pseudomonadota</taxon>
        <taxon>Gammaproteobacteria</taxon>
        <taxon>Pseudomonadales</taxon>
        <taxon>Pseudomonadaceae</taxon>
        <taxon>Pseudomonas</taxon>
    </lineage>
</organism>
<accession>A0ABY6QDN8</accession>
<dbReference type="EMBL" id="CP112866">
    <property type="protein sequence ID" value="UZW17511.1"/>
    <property type="molecule type" value="Genomic_DNA"/>
</dbReference>
<evidence type="ECO:0000256" key="1">
    <source>
        <dbReference type="SAM" id="SignalP"/>
    </source>
</evidence>
<feature type="signal peptide" evidence="1">
    <location>
        <begin position="1"/>
        <end position="22"/>
    </location>
</feature>
<keyword evidence="3" id="KW-1185">Reference proteome</keyword>
<sequence length="207" mass="22053">MNKHLVALGSALLFTASLPVLAASTTELTVTGVITPSACTPTLPGAVDYGKISVQDLQADRYTNLERRTLQLSVNCDAATLFAISPIDNRAGSAIHGSAFGLGLINENQKLGRYHLTFGNPAADTPSTLLTRDEVNNRWYLLFDDDAVRPNDLVALGSLTDSGWIPHPLQNATMDITLHTAIAATNTLTLTSEVALDGSATMEVKYL</sequence>
<dbReference type="InterPro" id="IPR010546">
    <property type="entry name" value="DUF1120"/>
</dbReference>
<evidence type="ECO:0000313" key="3">
    <source>
        <dbReference type="Proteomes" id="UP001164116"/>
    </source>
</evidence>
<gene>
    <name evidence="2" type="ORF">OSC50_19255</name>
</gene>
<proteinExistence type="predicted"/>
<keyword evidence="1" id="KW-0732">Signal</keyword>